<organism evidence="1 2">
    <name type="scientific">Amycolatopsis samaneae</name>
    <dbReference type="NCBI Taxonomy" id="664691"/>
    <lineage>
        <taxon>Bacteria</taxon>
        <taxon>Bacillati</taxon>
        <taxon>Actinomycetota</taxon>
        <taxon>Actinomycetes</taxon>
        <taxon>Pseudonocardiales</taxon>
        <taxon>Pseudonocardiaceae</taxon>
        <taxon>Amycolatopsis</taxon>
    </lineage>
</organism>
<dbReference type="EMBL" id="JBHUKU010000015">
    <property type="protein sequence ID" value="MFD2462396.1"/>
    <property type="molecule type" value="Genomic_DNA"/>
</dbReference>
<evidence type="ECO:0000313" key="2">
    <source>
        <dbReference type="Proteomes" id="UP001597419"/>
    </source>
</evidence>
<sequence>MSGPNRPFRWDLVRPDQLGTLLDDVPSAELPFLDELTDCAAKVLARSGGGEIHFVGRSLDSVFDLLSGALGETSWRGRIHQLPLSTARWAWSEFDERDLRQLRANLAAAGVSPATMASGAEPTVFADLVSSGSTYAQLYRWLRDWIDDERAAWNVIRRKVRFLGVTCEYRTSPNTRRWQQIHAAWTGELPASAIQNISLDPGVWSYLGNHQQKLTSSFGQWAWADDSVRVPRHDARTRKALAEAVALVEAGRRRTTRELLVRRLTAEPAFRERWLRALVTELRAAPST</sequence>
<comment type="caution">
    <text evidence="1">The sequence shown here is derived from an EMBL/GenBank/DDBJ whole genome shotgun (WGS) entry which is preliminary data.</text>
</comment>
<proteinExistence type="predicted"/>
<evidence type="ECO:0000313" key="1">
    <source>
        <dbReference type="EMBL" id="MFD2462396.1"/>
    </source>
</evidence>
<name>A0ABW5GNH5_9PSEU</name>
<protein>
    <submittedName>
        <fullName evidence="1">Uncharacterized protein</fullName>
    </submittedName>
</protein>
<reference evidence="2" key="1">
    <citation type="journal article" date="2019" name="Int. J. Syst. Evol. Microbiol.">
        <title>The Global Catalogue of Microorganisms (GCM) 10K type strain sequencing project: providing services to taxonomists for standard genome sequencing and annotation.</title>
        <authorList>
            <consortium name="The Broad Institute Genomics Platform"/>
            <consortium name="The Broad Institute Genome Sequencing Center for Infectious Disease"/>
            <person name="Wu L."/>
            <person name="Ma J."/>
        </authorList>
    </citation>
    <scope>NUCLEOTIDE SEQUENCE [LARGE SCALE GENOMIC DNA]</scope>
    <source>
        <strain evidence="2">CGMCC 4.7643</strain>
    </source>
</reference>
<keyword evidence="2" id="KW-1185">Reference proteome</keyword>
<dbReference type="Proteomes" id="UP001597419">
    <property type="component" value="Unassembled WGS sequence"/>
</dbReference>
<gene>
    <name evidence="1" type="ORF">ACFSYJ_27570</name>
</gene>
<accession>A0ABW5GNH5</accession>
<dbReference type="RefSeq" id="WP_345400851.1">
    <property type="nucleotide sequence ID" value="NZ_BAABHG010000012.1"/>
</dbReference>